<protein>
    <submittedName>
        <fullName evidence="2">DUF5813 family protein</fullName>
    </submittedName>
</protein>
<accession>A0ABD5MII1</accession>
<sequence length="170" mass="18118">MSDSDAESRARRAVENHDSYERQSEGRYAVTSTVFDADVEIGGREGRAVFAVEVRVPMLDAVTADRVAPVVEDGWFNTLSLRLEDVDGVLRGTDDVAVDVDRGEAEAAVRAELADLDAARGADDAVAVVEYVEGTYVEGIIPGYDYTEPVTHLIQRAADAGGGTEGGTPL</sequence>
<reference evidence="2 3" key="1">
    <citation type="submission" date="2024-08" db="EMBL/GenBank/DDBJ databases">
        <title>Halobellus sp. MBLA0158 whole genome sequence.</title>
        <authorList>
            <person name="Hwang C.Y."/>
            <person name="Cho E.-S."/>
            <person name="Seo M.-J."/>
        </authorList>
    </citation>
    <scope>NUCLEOTIDE SEQUENCE [LARGE SCALE GENOMIC DNA]</scope>
    <source>
        <strain evidence="2 3">MBLA0158</strain>
    </source>
</reference>
<dbReference type="EMBL" id="JBGNYA010000001">
    <property type="protein sequence ID" value="MFA1612404.1"/>
    <property type="molecule type" value="Genomic_DNA"/>
</dbReference>
<proteinExistence type="predicted"/>
<gene>
    <name evidence="2" type="ORF">OS889_15515</name>
</gene>
<comment type="caution">
    <text evidence="2">The sequence shown here is derived from an EMBL/GenBank/DDBJ whole genome shotgun (WGS) entry which is preliminary data.</text>
</comment>
<keyword evidence="3" id="KW-1185">Reference proteome</keyword>
<dbReference type="AlphaFoldDB" id="A0ABD5MII1"/>
<dbReference type="RefSeq" id="WP_372391346.1">
    <property type="nucleotide sequence ID" value="NZ_JBGNYA010000001.1"/>
</dbReference>
<evidence type="ECO:0000256" key="1">
    <source>
        <dbReference type="SAM" id="MobiDB-lite"/>
    </source>
</evidence>
<dbReference type="InterPro" id="IPR043851">
    <property type="entry name" value="DUF5813"/>
</dbReference>
<organism evidence="2 3">
    <name type="scientific">Halobellus rubicundus</name>
    <dbReference type="NCBI Taxonomy" id="2996466"/>
    <lineage>
        <taxon>Archaea</taxon>
        <taxon>Methanobacteriati</taxon>
        <taxon>Methanobacteriota</taxon>
        <taxon>Stenosarchaea group</taxon>
        <taxon>Halobacteria</taxon>
        <taxon>Halobacteriales</taxon>
        <taxon>Haloferacaceae</taxon>
        <taxon>Halobellus</taxon>
    </lineage>
</organism>
<dbReference type="Proteomes" id="UP001570511">
    <property type="component" value="Unassembled WGS sequence"/>
</dbReference>
<dbReference type="Pfam" id="PF19130">
    <property type="entry name" value="DUF5813"/>
    <property type="match status" value="1"/>
</dbReference>
<evidence type="ECO:0000313" key="2">
    <source>
        <dbReference type="EMBL" id="MFA1612404.1"/>
    </source>
</evidence>
<feature type="region of interest" description="Disordered" evidence="1">
    <location>
        <begin position="1"/>
        <end position="25"/>
    </location>
</feature>
<name>A0ABD5MII1_9EURY</name>
<evidence type="ECO:0000313" key="3">
    <source>
        <dbReference type="Proteomes" id="UP001570511"/>
    </source>
</evidence>